<dbReference type="Proteomes" id="UP000245207">
    <property type="component" value="Unassembled WGS sequence"/>
</dbReference>
<feature type="compositionally biased region" description="Basic residues" evidence="1">
    <location>
        <begin position="73"/>
        <end position="83"/>
    </location>
</feature>
<dbReference type="EMBL" id="PKPP01000668">
    <property type="protein sequence ID" value="PWA89964.1"/>
    <property type="molecule type" value="Genomic_DNA"/>
</dbReference>
<feature type="compositionally biased region" description="Polar residues" evidence="1">
    <location>
        <begin position="48"/>
        <end position="59"/>
    </location>
</feature>
<keyword evidence="2" id="KW-0808">Transferase</keyword>
<dbReference type="AlphaFoldDB" id="A0A2U1PW27"/>
<keyword evidence="3" id="KW-1185">Reference proteome</keyword>
<feature type="compositionally biased region" description="Polar residues" evidence="1">
    <location>
        <begin position="107"/>
        <end position="155"/>
    </location>
</feature>
<protein>
    <submittedName>
        <fullName evidence="2">Reverse transcriptase domain, Reverse transcriptase zinc-binding domain protein</fullName>
    </submittedName>
</protein>
<organism evidence="2 3">
    <name type="scientific">Artemisia annua</name>
    <name type="common">Sweet wormwood</name>
    <dbReference type="NCBI Taxonomy" id="35608"/>
    <lineage>
        <taxon>Eukaryota</taxon>
        <taxon>Viridiplantae</taxon>
        <taxon>Streptophyta</taxon>
        <taxon>Embryophyta</taxon>
        <taxon>Tracheophyta</taxon>
        <taxon>Spermatophyta</taxon>
        <taxon>Magnoliopsida</taxon>
        <taxon>eudicotyledons</taxon>
        <taxon>Gunneridae</taxon>
        <taxon>Pentapetalae</taxon>
        <taxon>asterids</taxon>
        <taxon>campanulids</taxon>
        <taxon>Asterales</taxon>
        <taxon>Asteraceae</taxon>
        <taxon>Asteroideae</taxon>
        <taxon>Anthemideae</taxon>
        <taxon>Artemisiinae</taxon>
        <taxon>Artemisia</taxon>
    </lineage>
</organism>
<evidence type="ECO:0000256" key="1">
    <source>
        <dbReference type="SAM" id="MobiDB-lite"/>
    </source>
</evidence>
<gene>
    <name evidence="2" type="ORF">CTI12_AA106060</name>
</gene>
<reference evidence="2 3" key="1">
    <citation type="journal article" date="2018" name="Mol. Plant">
        <title>The genome of Artemisia annua provides insight into the evolution of Asteraceae family and artemisinin biosynthesis.</title>
        <authorList>
            <person name="Shen Q."/>
            <person name="Zhang L."/>
            <person name="Liao Z."/>
            <person name="Wang S."/>
            <person name="Yan T."/>
            <person name="Shi P."/>
            <person name="Liu M."/>
            <person name="Fu X."/>
            <person name="Pan Q."/>
            <person name="Wang Y."/>
            <person name="Lv Z."/>
            <person name="Lu X."/>
            <person name="Zhang F."/>
            <person name="Jiang W."/>
            <person name="Ma Y."/>
            <person name="Chen M."/>
            <person name="Hao X."/>
            <person name="Li L."/>
            <person name="Tang Y."/>
            <person name="Lv G."/>
            <person name="Zhou Y."/>
            <person name="Sun X."/>
            <person name="Brodelius P.E."/>
            <person name="Rose J.K.C."/>
            <person name="Tang K."/>
        </authorList>
    </citation>
    <scope>NUCLEOTIDE SEQUENCE [LARGE SCALE GENOMIC DNA]</scope>
    <source>
        <strain evidence="3">cv. Huhao1</strain>
        <tissue evidence="2">Leaf</tissue>
    </source>
</reference>
<dbReference type="OrthoDB" id="1001388at2759"/>
<evidence type="ECO:0000313" key="2">
    <source>
        <dbReference type="EMBL" id="PWA89964.1"/>
    </source>
</evidence>
<sequence length="392" mass="44190">MKVEKLSFNDLDVSELDARMHRLKRHEAASVGSSQPPRQAHRVLKNPSVESNKKTTSFGFSCGRDDDVFQPAGKKKNRNKGKAKTNTAGNTFNGLPVGKNMYYRPKFTTTPSQTAQGEASTSSGPPSKKNITPSNGNDKTFQSNPKASSPNITVTVSTSNPLDSLAFDEGVQEGSFAIFQPYRISDHSPCILRVPHVTKPKPKPFKFSNFLVYKEGFLDTVTSGWNQNVNGCSMYRVVKRLKGLKSSFRKLLHNQGNLHERVDSLQKELDEKLDSVPPVLADVITFLIPISNVFQPYRVSDHSPAILHIPTLCKFKPRPFKFSNILVKNSRFKQQVQEYWSTTVTGFDMFKVVSKLKALKKPFRKMLFREGNIHENVVKLLHELDMFQRALD</sequence>
<keyword evidence="2" id="KW-0548">Nucleotidyltransferase</keyword>
<feature type="region of interest" description="Disordered" evidence="1">
    <location>
        <begin position="25"/>
        <end position="155"/>
    </location>
</feature>
<accession>A0A2U1PW27</accession>
<name>A0A2U1PW27_ARTAN</name>
<dbReference type="GO" id="GO:0003964">
    <property type="term" value="F:RNA-directed DNA polymerase activity"/>
    <property type="evidence" value="ECO:0007669"/>
    <property type="project" value="UniProtKB-KW"/>
</dbReference>
<proteinExistence type="predicted"/>
<comment type="caution">
    <text evidence="2">The sequence shown here is derived from an EMBL/GenBank/DDBJ whole genome shotgun (WGS) entry which is preliminary data.</text>
</comment>
<dbReference type="STRING" id="35608.A0A2U1PW27"/>
<keyword evidence="2" id="KW-0695">RNA-directed DNA polymerase</keyword>
<evidence type="ECO:0000313" key="3">
    <source>
        <dbReference type="Proteomes" id="UP000245207"/>
    </source>
</evidence>